<dbReference type="GO" id="GO:0004659">
    <property type="term" value="F:prenyltransferase activity"/>
    <property type="evidence" value="ECO:0007669"/>
    <property type="project" value="InterPro"/>
</dbReference>
<evidence type="ECO:0000256" key="1">
    <source>
        <dbReference type="ARBA" id="ARBA00001946"/>
    </source>
</evidence>
<dbReference type="PROSITE" id="PS00723">
    <property type="entry name" value="POLYPRENYL_SYNTHASE_1"/>
    <property type="match status" value="1"/>
</dbReference>
<dbReference type="InterPro" id="IPR000092">
    <property type="entry name" value="Polyprenyl_synt"/>
</dbReference>
<dbReference type="AlphaFoldDB" id="A0A6V8K2J9"/>
<keyword evidence="5" id="KW-0460">Magnesium</keyword>
<organism evidence="8 9">
    <name type="scientific">Phytohabitans houttuyneae</name>
    <dbReference type="NCBI Taxonomy" id="1076126"/>
    <lineage>
        <taxon>Bacteria</taxon>
        <taxon>Bacillati</taxon>
        <taxon>Actinomycetota</taxon>
        <taxon>Actinomycetes</taxon>
        <taxon>Micromonosporales</taxon>
        <taxon>Micromonosporaceae</taxon>
    </lineage>
</organism>
<dbReference type="GO" id="GO:0046872">
    <property type="term" value="F:metal ion binding"/>
    <property type="evidence" value="ECO:0007669"/>
    <property type="project" value="UniProtKB-KW"/>
</dbReference>
<evidence type="ECO:0000256" key="2">
    <source>
        <dbReference type="ARBA" id="ARBA00006706"/>
    </source>
</evidence>
<keyword evidence="4" id="KW-0479">Metal-binding</keyword>
<feature type="region of interest" description="Disordered" evidence="7">
    <location>
        <begin position="1"/>
        <end position="37"/>
    </location>
</feature>
<reference evidence="8 9" key="1">
    <citation type="submission" date="2020-03" db="EMBL/GenBank/DDBJ databases">
        <title>Whole genome shotgun sequence of Phytohabitans houttuyneae NBRC 108639.</title>
        <authorList>
            <person name="Komaki H."/>
            <person name="Tamura T."/>
        </authorList>
    </citation>
    <scope>NUCLEOTIDE SEQUENCE [LARGE SCALE GENOMIC DNA]</scope>
    <source>
        <strain evidence="8 9">NBRC 108639</strain>
    </source>
</reference>
<evidence type="ECO:0000313" key="9">
    <source>
        <dbReference type="Proteomes" id="UP000482800"/>
    </source>
</evidence>
<comment type="cofactor">
    <cofactor evidence="1">
        <name>Mg(2+)</name>
        <dbReference type="ChEBI" id="CHEBI:18420"/>
    </cofactor>
</comment>
<accession>A0A6V8K2J9</accession>
<dbReference type="EMBL" id="BLPF01000001">
    <property type="protein sequence ID" value="GFJ76399.1"/>
    <property type="molecule type" value="Genomic_DNA"/>
</dbReference>
<name>A0A6V8K2J9_9ACTN</name>
<dbReference type="PROSITE" id="PS00444">
    <property type="entry name" value="POLYPRENYL_SYNTHASE_2"/>
    <property type="match status" value="1"/>
</dbReference>
<dbReference type="SFLD" id="SFLDS00005">
    <property type="entry name" value="Isoprenoid_Synthase_Type_I"/>
    <property type="match status" value="1"/>
</dbReference>
<dbReference type="Gene3D" id="1.10.600.10">
    <property type="entry name" value="Farnesyl Diphosphate Synthase"/>
    <property type="match status" value="1"/>
</dbReference>
<dbReference type="InterPro" id="IPR033749">
    <property type="entry name" value="Polyprenyl_synt_CS"/>
</dbReference>
<dbReference type="Proteomes" id="UP000482800">
    <property type="component" value="Unassembled WGS sequence"/>
</dbReference>
<reference evidence="8 9" key="2">
    <citation type="submission" date="2020-03" db="EMBL/GenBank/DDBJ databases">
        <authorList>
            <person name="Ichikawa N."/>
            <person name="Kimura A."/>
            <person name="Kitahashi Y."/>
            <person name="Uohara A."/>
        </authorList>
    </citation>
    <scope>NUCLEOTIDE SEQUENCE [LARGE SCALE GENOMIC DNA]</scope>
    <source>
        <strain evidence="8 9">NBRC 108639</strain>
    </source>
</reference>
<protein>
    <submittedName>
        <fullName evidence="8">Geranylgeranyl pyrophosphate synthase</fullName>
    </submittedName>
</protein>
<sequence>MDGSLPDTPGRAGGRSTGDDVTTINTKPAPDTSTAPPRVLRQHLMELVEEQLSEFFRVERDRRSRAHSRAADLVGSVADLVAAGGKRIRPAFCISGFLAAGGDPDDHRVLPAASALELLHASALIHDDIMDAATRRRGVPTVHEQHSATHRMLGWRGEDRRYGEGVAVLAGDLALVYADQFMAAAPPLVDALWAELRAELIVGQFVEVHVAAAADFPIDPELARWIAVAKSGRYTIHRPLEVGAAIAGRPDLADAFEAYGAAIGEAFQLRDDLMDAFGDGQVTGKPHGLDIEQHRMTLLLGLAMKRDVGIGDLVSSNATRSGRLRRRLQDTGVRVDVEEHIDRLVEEGCRAIAKAPLAAGWREELTEMAHLVAYRDR</sequence>
<dbReference type="InterPro" id="IPR008949">
    <property type="entry name" value="Isoprenoid_synthase_dom_sf"/>
</dbReference>
<comment type="caution">
    <text evidence="8">The sequence shown here is derived from an EMBL/GenBank/DDBJ whole genome shotgun (WGS) entry which is preliminary data.</text>
</comment>
<dbReference type="SUPFAM" id="SSF48576">
    <property type="entry name" value="Terpenoid synthases"/>
    <property type="match status" value="1"/>
</dbReference>
<evidence type="ECO:0000256" key="6">
    <source>
        <dbReference type="RuleBase" id="RU004466"/>
    </source>
</evidence>
<feature type="compositionally biased region" description="Polar residues" evidence="7">
    <location>
        <begin position="19"/>
        <end position="35"/>
    </location>
</feature>
<dbReference type="PANTHER" id="PTHR12001">
    <property type="entry name" value="GERANYLGERANYL PYROPHOSPHATE SYNTHASE"/>
    <property type="match status" value="1"/>
</dbReference>
<evidence type="ECO:0000256" key="3">
    <source>
        <dbReference type="ARBA" id="ARBA00022679"/>
    </source>
</evidence>
<keyword evidence="9" id="KW-1185">Reference proteome</keyword>
<dbReference type="Pfam" id="PF00348">
    <property type="entry name" value="polyprenyl_synt"/>
    <property type="match status" value="1"/>
</dbReference>
<evidence type="ECO:0000256" key="7">
    <source>
        <dbReference type="SAM" id="MobiDB-lite"/>
    </source>
</evidence>
<comment type="similarity">
    <text evidence="2 6">Belongs to the FPP/GGPP synthase family.</text>
</comment>
<dbReference type="CDD" id="cd00685">
    <property type="entry name" value="Trans_IPPS_HT"/>
    <property type="match status" value="1"/>
</dbReference>
<dbReference type="GO" id="GO:0008299">
    <property type="term" value="P:isoprenoid biosynthetic process"/>
    <property type="evidence" value="ECO:0007669"/>
    <property type="project" value="InterPro"/>
</dbReference>
<gene>
    <name evidence="8" type="ORF">Phou_005790</name>
</gene>
<evidence type="ECO:0000256" key="5">
    <source>
        <dbReference type="ARBA" id="ARBA00022842"/>
    </source>
</evidence>
<keyword evidence="3 6" id="KW-0808">Transferase</keyword>
<evidence type="ECO:0000313" key="8">
    <source>
        <dbReference type="EMBL" id="GFJ76399.1"/>
    </source>
</evidence>
<dbReference type="PANTHER" id="PTHR12001:SF85">
    <property type="entry name" value="SHORT CHAIN ISOPRENYL DIPHOSPHATE SYNTHASE"/>
    <property type="match status" value="1"/>
</dbReference>
<proteinExistence type="inferred from homology"/>
<evidence type="ECO:0000256" key="4">
    <source>
        <dbReference type="ARBA" id="ARBA00022723"/>
    </source>
</evidence>